<evidence type="ECO:0000256" key="2">
    <source>
        <dbReference type="SAM" id="SignalP"/>
    </source>
</evidence>
<feature type="chain" id="PRO_5044744844" evidence="2">
    <location>
        <begin position="21"/>
        <end position="290"/>
    </location>
</feature>
<proteinExistence type="predicted"/>
<keyword evidence="2" id="KW-0732">Signal</keyword>
<sequence length="290" mass="31658">MKMPPTIVLWYFLTIPPLISQYDAQHYLQKDSTTLASVQDITVHKQSQNTTPVHNSPIHTLSGHTSPVHNSPVHNSQLAVQDSQVDQSNEEIQKSSTPTPSPLYDTSAPPLDMHLSPADTPKGPPFQDLLFSGVDIQSPICSDPITPTQPTYDSSVGPTSRRTCMFPLPPRPCSLESSPTKSPTSISGFALHAAGVNAFSATSTSHSRVSEPTIHVVEAQPSDNTDDVEISDCEGTPQRRRPPYIPCMEENNVAKELYKCKEIPAPTLICPLPQIKCDLFYKSVSKFGEA</sequence>
<evidence type="ECO:0000313" key="4">
    <source>
        <dbReference type="Proteomes" id="UP001642260"/>
    </source>
</evidence>
<feature type="region of interest" description="Disordered" evidence="1">
    <location>
        <begin position="45"/>
        <end position="122"/>
    </location>
</feature>
<feature type="signal peptide" evidence="2">
    <location>
        <begin position="1"/>
        <end position="20"/>
    </location>
</feature>
<feature type="compositionally biased region" description="Polar residues" evidence="1">
    <location>
        <begin position="45"/>
        <end position="87"/>
    </location>
</feature>
<feature type="compositionally biased region" description="Polar residues" evidence="1">
    <location>
        <begin position="145"/>
        <end position="159"/>
    </location>
</feature>
<comment type="caution">
    <text evidence="3">The sequence shown here is derived from an EMBL/GenBank/DDBJ whole genome shotgun (WGS) entry which is preliminary data.</text>
</comment>
<name>A0ABC8L9B3_ERUVS</name>
<evidence type="ECO:0000313" key="3">
    <source>
        <dbReference type="EMBL" id="CAH8375211.1"/>
    </source>
</evidence>
<dbReference type="AlphaFoldDB" id="A0ABC8L9B3"/>
<reference evidence="3 4" key="1">
    <citation type="submission" date="2022-03" db="EMBL/GenBank/DDBJ databases">
        <authorList>
            <person name="Macdonald S."/>
            <person name="Ahmed S."/>
            <person name="Newling K."/>
        </authorList>
    </citation>
    <scope>NUCLEOTIDE SEQUENCE [LARGE SCALE GENOMIC DNA]</scope>
</reference>
<dbReference type="Proteomes" id="UP001642260">
    <property type="component" value="Unassembled WGS sequence"/>
</dbReference>
<organism evidence="3 4">
    <name type="scientific">Eruca vesicaria subsp. sativa</name>
    <name type="common">Garden rocket</name>
    <name type="synonym">Eruca sativa</name>
    <dbReference type="NCBI Taxonomy" id="29727"/>
    <lineage>
        <taxon>Eukaryota</taxon>
        <taxon>Viridiplantae</taxon>
        <taxon>Streptophyta</taxon>
        <taxon>Embryophyta</taxon>
        <taxon>Tracheophyta</taxon>
        <taxon>Spermatophyta</taxon>
        <taxon>Magnoliopsida</taxon>
        <taxon>eudicotyledons</taxon>
        <taxon>Gunneridae</taxon>
        <taxon>Pentapetalae</taxon>
        <taxon>rosids</taxon>
        <taxon>malvids</taxon>
        <taxon>Brassicales</taxon>
        <taxon>Brassicaceae</taxon>
        <taxon>Brassiceae</taxon>
        <taxon>Eruca</taxon>
    </lineage>
</organism>
<feature type="region of interest" description="Disordered" evidence="1">
    <location>
        <begin position="140"/>
        <end position="159"/>
    </location>
</feature>
<dbReference type="EMBL" id="CAKOAT010456265">
    <property type="protein sequence ID" value="CAH8375211.1"/>
    <property type="molecule type" value="Genomic_DNA"/>
</dbReference>
<gene>
    <name evidence="3" type="ORF">ERUC_LOCUS32143</name>
</gene>
<keyword evidence="4" id="KW-1185">Reference proteome</keyword>
<accession>A0ABC8L9B3</accession>
<evidence type="ECO:0000256" key="1">
    <source>
        <dbReference type="SAM" id="MobiDB-lite"/>
    </source>
</evidence>
<protein>
    <submittedName>
        <fullName evidence="3">Uncharacterized protein</fullName>
    </submittedName>
</protein>